<dbReference type="InterPro" id="IPR005119">
    <property type="entry name" value="LysR_subst-bd"/>
</dbReference>
<dbReference type="EMBL" id="JBIGIC010000058">
    <property type="protein sequence ID" value="MFG6490627.1"/>
    <property type="molecule type" value="Genomic_DNA"/>
</dbReference>
<dbReference type="RefSeq" id="WP_394418210.1">
    <property type="nucleotide sequence ID" value="NZ_JBIGIC010000058.1"/>
</dbReference>
<dbReference type="SUPFAM" id="SSF53850">
    <property type="entry name" value="Periplasmic binding protein-like II"/>
    <property type="match status" value="1"/>
</dbReference>
<organism evidence="3 4">
    <name type="scientific">Pelomonas candidula</name>
    <dbReference type="NCBI Taxonomy" id="3299025"/>
    <lineage>
        <taxon>Bacteria</taxon>
        <taxon>Pseudomonadati</taxon>
        <taxon>Pseudomonadota</taxon>
        <taxon>Betaproteobacteria</taxon>
        <taxon>Burkholderiales</taxon>
        <taxon>Sphaerotilaceae</taxon>
        <taxon>Roseateles</taxon>
    </lineage>
</organism>
<keyword evidence="4" id="KW-1185">Reference proteome</keyword>
<sequence length="102" mass="10711">VIGDVRDTALVARPLRPYRRVLAAAPRYLAPHGTPDHPDELAQHSCLAIRYWRHADSWHLGGPAGEACVVPGAGRFTANEGGALRSAAAAGAGIVLQPEDAL</sequence>
<feature type="domain" description="LysR substrate-binding" evidence="2">
    <location>
        <begin position="2"/>
        <end position="101"/>
    </location>
</feature>
<feature type="non-terminal residue" evidence="3">
    <location>
        <position position="102"/>
    </location>
</feature>
<gene>
    <name evidence="3" type="ORF">ACG04R_28480</name>
</gene>
<dbReference type="Proteomes" id="UP001606134">
    <property type="component" value="Unassembled WGS sequence"/>
</dbReference>
<evidence type="ECO:0000259" key="2">
    <source>
        <dbReference type="Pfam" id="PF03466"/>
    </source>
</evidence>
<evidence type="ECO:0000313" key="4">
    <source>
        <dbReference type="Proteomes" id="UP001606134"/>
    </source>
</evidence>
<dbReference type="InterPro" id="IPR058163">
    <property type="entry name" value="LysR-type_TF_proteobact-type"/>
</dbReference>
<dbReference type="PANTHER" id="PTHR30537">
    <property type="entry name" value="HTH-TYPE TRANSCRIPTIONAL REGULATOR"/>
    <property type="match status" value="1"/>
</dbReference>
<proteinExistence type="inferred from homology"/>
<comment type="similarity">
    <text evidence="1">Belongs to the LysR transcriptional regulatory family.</text>
</comment>
<protein>
    <submittedName>
        <fullName evidence="3">LysR substrate-binding domain-containing protein</fullName>
    </submittedName>
</protein>
<accession>A0ABW7HMB4</accession>
<dbReference type="Gene3D" id="3.40.190.10">
    <property type="entry name" value="Periplasmic binding protein-like II"/>
    <property type="match status" value="2"/>
</dbReference>
<feature type="non-terminal residue" evidence="3">
    <location>
        <position position="1"/>
    </location>
</feature>
<evidence type="ECO:0000256" key="1">
    <source>
        <dbReference type="ARBA" id="ARBA00009437"/>
    </source>
</evidence>
<comment type="caution">
    <text evidence="3">The sequence shown here is derived from an EMBL/GenBank/DDBJ whole genome shotgun (WGS) entry which is preliminary data.</text>
</comment>
<reference evidence="3 4" key="1">
    <citation type="submission" date="2024-08" db="EMBL/GenBank/DDBJ databases">
        <authorList>
            <person name="Lu H."/>
        </authorList>
    </citation>
    <scope>NUCLEOTIDE SEQUENCE [LARGE SCALE GENOMIC DNA]</scope>
    <source>
        <strain evidence="3 4">BYS78W</strain>
    </source>
</reference>
<name>A0ABW7HMB4_9BURK</name>
<dbReference type="PANTHER" id="PTHR30537:SF5">
    <property type="entry name" value="HTH-TYPE TRANSCRIPTIONAL ACTIVATOR TTDR-RELATED"/>
    <property type="match status" value="1"/>
</dbReference>
<dbReference type="Pfam" id="PF03466">
    <property type="entry name" value="LysR_substrate"/>
    <property type="match status" value="1"/>
</dbReference>
<evidence type="ECO:0000313" key="3">
    <source>
        <dbReference type="EMBL" id="MFG6490627.1"/>
    </source>
</evidence>